<sequence>MIFLPARVREVLDSSGYSHRYAVSDYELNEIKALYQKFGIAINDRVVELMGVVGDRVLEYRNGSIPARGDVPYEISFCLRDVLGKSAKTNILNTRAHISWYEERLHVSGLVPVAIMPSGPMTFYLDDQENIYGILDDLVLGYQGRSLWNSVVKLFDGHDTHVPISRP</sequence>
<proteinExistence type="predicted"/>
<organism evidence="1 2">
    <name type="scientific">Rothia aeria</name>
    <dbReference type="NCBI Taxonomy" id="172042"/>
    <lineage>
        <taxon>Bacteria</taxon>
        <taxon>Bacillati</taxon>
        <taxon>Actinomycetota</taxon>
        <taxon>Actinomycetes</taxon>
        <taxon>Micrococcales</taxon>
        <taxon>Micrococcaceae</taxon>
        <taxon>Rothia</taxon>
    </lineage>
</organism>
<protein>
    <submittedName>
        <fullName evidence="1">Uncharacterized protein</fullName>
    </submittedName>
</protein>
<dbReference type="Proteomes" id="UP000282386">
    <property type="component" value="Chromosome"/>
</dbReference>
<gene>
    <name evidence="1" type="ORF">NCTC10207_00518</name>
</gene>
<evidence type="ECO:0000313" key="1">
    <source>
        <dbReference type="EMBL" id="VEI22442.1"/>
    </source>
</evidence>
<accession>A0A7Z9D4B8</accession>
<dbReference type="EMBL" id="LR134479">
    <property type="protein sequence ID" value="VEI22442.1"/>
    <property type="molecule type" value="Genomic_DNA"/>
</dbReference>
<evidence type="ECO:0000313" key="2">
    <source>
        <dbReference type="Proteomes" id="UP000282386"/>
    </source>
</evidence>
<reference evidence="1 2" key="1">
    <citation type="submission" date="2018-12" db="EMBL/GenBank/DDBJ databases">
        <authorList>
            <consortium name="Pathogen Informatics"/>
        </authorList>
    </citation>
    <scope>NUCLEOTIDE SEQUENCE [LARGE SCALE GENOMIC DNA]</scope>
    <source>
        <strain evidence="1 2">NCTC10207</strain>
    </source>
</reference>
<name>A0A7Z9D4B8_9MICC</name>
<dbReference type="AlphaFoldDB" id="A0A7Z9D4B8"/>